<feature type="short sequence motif" description="Interaction with polymerase core subunit RpoC" evidence="6">
    <location>
        <begin position="393"/>
        <end position="396"/>
    </location>
</feature>
<dbReference type="PANTHER" id="PTHR30603">
    <property type="entry name" value="RNA POLYMERASE SIGMA FACTOR RPO"/>
    <property type="match status" value="1"/>
</dbReference>
<sequence>MPKQELLGEVKKLITIGKEKGFLTYDELNNTLPAEVVSSDQFGSIMAMFGEMDIEIVETADGERVQKRSEGEVSEDAEEVESESEEDNEKAIDLTPGALSRTDDPVRLYLKEMGSVALLSREGEIEIAKRIEEGKFDIASVIYGMPMTIEFVLALRDQLKNGKIDVREIVPIQETEEDFEEEQQPVERDYEELRVKTLEALNSVRKVSLALKGLAEKGRHLGNDPVKQKKFKKQFDAIRQQVVNKIESVNLHGVLKERMVQRVRELALQIRVAEREASSCQRRIGVAGEAGAELLRRMCRSRQDFLAVKRKTGVSEEGLLEIRKVYQAAKAKVRQLETDEALAPAEEIKDAVKHLDIAEEKVKRGKAELVEANLRLVVSIAKKYTNRGLQFLDLIQEGNIGLMKAVDKFEYRRGYKFSTYATWWIRQAITRAIADQARTIRIPVHMIETINKLIRTSRHLVQKLGREPLPEEIAERMDLPLDKVRKILKIAREPISLETPIGEEEDSHLGDFIEDKKAVSPLEAAIRYDLQRQINSALETLTPREEKVLRKRFGIGEATDHTLEEVGQDFEVTRERIRQIEAKALRKLRHPSRSKKLRSFVESL</sequence>
<dbReference type="InterPro" id="IPR028630">
    <property type="entry name" value="Sigma70_RpoD"/>
</dbReference>
<dbReference type="NCBIfam" id="TIGR02393">
    <property type="entry name" value="RpoD_Cterm"/>
    <property type="match status" value="1"/>
</dbReference>
<evidence type="ECO:0000256" key="7">
    <source>
        <dbReference type="SAM" id="Coils"/>
    </source>
</evidence>
<keyword evidence="5 6" id="KW-0804">Transcription</keyword>
<dbReference type="InterPro" id="IPR013324">
    <property type="entry name" value="RNA_pol_sigma_r3/r4-like"/>
</dbReference>
<feature type="compositionally biased region" description="Acidic residues" evidence="8">
    <location>
        <begin position="72"/>
        <end position="88"/>
    </location>
</feature>
<evidence type="ECO:0000256" key="6">
    <source>
        <dbReference type="HAMAP-Rule" id="MF_00963"/>
    </source>
</evidence>
<dbReference type="FunFam" id="1.10.601.10:FF:000001">
    <property type="entry name" value="RNA polymerase sigma factor SigA"/>
    <property type="match status" value="1"/>
</dbReference>
<dbReference type="Pfam" id="PF03979">
    <property type="entry name" value="Sigma70_r1_1"/>
    <property type="match status" value="1"/>
</dbReference>
<evidence type="ECO:0000313" key="12">
    <source>
        <dbReference type="Proteomes" id="UP000593737"/>
    </source>
</evidence>
<evidence type="ECO:0000259" key="10">
    <source>
        <dbReference type="PROSITE" id="PS00716"/>
    </source>
</evidence>
<dbReference type="Gene3D" id="1.10.601.10">
    <property type="entry name" value="RNA Polymerase Primary Sigma Factor"/>
    <property type="match status" value="1"/>
</dbReference>
<dbReference type="EMBL" id="CP047423">
    <property type="protein sequence ID" value="QPD05891.1"/>
    <property type="molecule type" value="Genomic_DNA"/>
</dbReference>
<dbReference type="InterPro" id="IPR007627">
    <property type="entry name" value="RNA_pol_sigma70_r2"/>
</dbReference>
<dbReference type="FunFam" id="1.10.10.10:FF:000002">
    <property type="entry name" value="RNA polymerase sigma factor SigA"/>
    <property type="match status" value="1"/>
</dbReference>
<evidence type="ECO:0000256" key="2">
    <source>
        <dbReference type="ARBA" id="ARBA00023015"/>
    </source>
</evidence>
<evidence type="ECO:0000259" key="9">
    <source>
        <dbReference type="PROSITE" id="PS00715"/>
    </source>
</evidence>
<comment type="subunit">
    <text evidence="6">Interacts transiently with the RNA polymerase catalytic core.</text>
</comment>
<dbReference type="GO" id="GO:0016987">
    <property type="term" value="F:sigma factor activity"/>
    <property type="evidence" value="ECO:0007669"/>
    <property type="project" value="UniProtKB-UniRule"/>
</dbReference>
<dbReference type="PANTHER" id="PTHR30603:SF60">
    <property type="entry name" value="RNA POLYMERASE SIGMA FACTOR RPOD"/>
    <property type="match status" value="1"/>
</dbReference>
<dbReference type="InterPro" id="IPR007127">
    <property type="entry name" value="RNA_pol_sigma_70_r1_1"/>
</dbReference>
<keyword evidence="7" id="KW-0175">Coiled coil</keyword>
<dbReference type="InterPro" id="IPR042189">
    <property type="entry name" value="RNA_pol_sigma_70_r1_1_sf"/>
</dbReference>
<feature type="region of interest" description="Sigma-70 factor domain-2" evidence="6">
    <location>
        <begin position="369"/>
        <end position="439"/>
    </location>
</feature>
<dbReference type="NCBIfam" id="TIGR02937">
    <property type="entry name" value="sigma70-ECF"/>
    <property type="match status" value="1"/>
</dbReference>
<dbReference type="PROSITE" id="PS00715">
    <property type="entry name" value="SIGMA70_1"/>
    <property type="match status" value="1"/>
</dbReference>
<dbReference type="GO" id="GO:0003677">
    <property type="term" value="F:DNA binding"/>
    <property type="evidence" value="ECO:0007669"/>
    <property type="project" value="UniProtKB-UniRule"/>
</dbReference>
<dbReference type="Proteomes" id="UP000593737">
    <property type="component" value="Chromosome"/>
</dbReference>
<feature type="region of interest" description="Sigma-70 factor domain-3" evidence="6">
    <location>
        <begin position="448"/>
        <end position="524"/>
    </location>
</feature>
<feature type="compositionally biased region" description="Basic and acidic residues" evidence="8">
    <location>
        <begin position="62"/>
        <end position="71"/>
    </location>
</feature>
<comment type="similarity">
    <text evidence="6">Belongs to the sigma-70 factor family. RpoD/SigA subfamily.</text>
</comment>
<keyword evidence="4 6" id="KW-0238">DNA-binding</keyword>
<dbReference type="InterPro" id="IPR012760">
    <property type="entry name" value="RNA_pol_sigma_RpoD_C"/>
</dbReference>
<dbReference type="SUPFAM" id="SSF88946">
    <property type="entry name" value="Sigma2 domain of RNA polymerase sigma factors"/>
    <property type="match status" value="1"/>
</dbReference>
<dbReference type="GO" id="GO:0006352">
    <property type="term" value="P:DNA-templated transcription initiation"/>
    <property type="evidence" value="ECO:0007669"/>
    <property type="project" value="UniProtKB-UniRule"/>
</dbReference>
<accession>A0A7S8FHF6</accession>
<keyword evidence="2 6" id="KW-0805">Transcription regulation</keyword>
<dbReference type="InterPro" id="IPR050239">
    <property type="entry name" value="Sigma-70_RNA_pol_init_factors"/>
</dbReference>
<dbReference type="PRINTS" id="PR00046">
    <property type="entry name" value="SIGMA70FCT"/>
</dbReference>
<dbReference type="SUPFAM" id="SSF88659">
    <property type="entry name" value="Sigma3 and sigma4 domains of RNA polymerase sigma factors"/>
    <property type="match status" value="2"/>
</dbReference>
<feature type="DNA-binding region" description="H-T-H motif" evidence="6">
    <location>
        <begin position="563"/>
        <end position="582"/>
    </location>
</feature>
<feature type="coiled-coil region" evidence="7">
    <location>
        <begin position="319"/>
        <end position="375"/>
    </location>
</feature>
<dbReference type="AlphaFoldDB" id="A0A7S8FHF6"/>
<dbReference type="InterPro" id="IPR013325">
    <property type="entry name" value="RNA_pol_sigma_r2"/>
</dbReference>
<dbReference type="InterPro" id="IPR009042">
    <property type="entry name" value="RNA_pol_sigma70_r1_2"/>
</dbReference>
<dbReference type="KEGG" id="nkf:Nkreftii_003665"/>
<dbReference type="InterPro" id="IPR014284">
    <property type="entry name" value="RNA_pol_sigma-70_dom"/>
</dbReference>
<evidence type="ECO:0000256" key="4">
    <source>
        <dbReference type="ARBA" id="ARBA00023125"/>
    </source>
</evidence>
<comment type="subcellular location">
    <subcellularLocation>
        <location evidence="6">Cytoplasm</location>
    </subcellularLocation>
</comment>
<comment type="function">
    <text evidence="6">Sigma factors are initiation factors that promote the attachment of RNA polymerase to specific initiation sites and are then released. This sigma factor is the primary sigma factor during exponential growth.</text>
</comment>
<feature type="domain" description="RNA polymerase sigma-70" evidence="9">
    <location>
        <begin position="393"/>
        <end position="406"/>
    </location>
</feature>
<dbReference type="InterPro" id="IPR007624">
    <property type="entry name" value="RNA_pol_sigma70_r3"/>
</dbReference>
<dbReference type="InterPro" id="IPR000943">
    <property type="entry name" value="RNA_pol_sigma70"/>
</dbReference>
<feature type="region of interest" description="Disordered" evidence="8">
    <location>
        <begin position="62"/>
        <end position="91"/>
    </location>
</feature>
<dbReference type="PROSITE" id="PS00716">
    <property type="entry name" value="SIGMA70_2"/>
    <property type="match status" value="1"/>
</dbReference>
<dbReference type="NCBIfam" id="NF004208">
    <property type="entry name" value="PRK05658.1"/>
    <property type="match status" value="1"/>
</dbReference>
<proteinExistence type="inferred from homology"/>
<evidence type="ECO:0000256" key="5">
    <source>
        <dbReference type="ARBA" id="ARBA00023163"/>
    </source>
</evidence>
<protein>
    <recommendedName>
        <fullName evidence="6">RNA polymerase sigma factor SigA</fullName>
    </recommendedName>
</protein>
<evidence type="ECO:0000256" key="8">
    <source>
        <dbReference type="SAM" id="MobiDB-lite"/>
    </source>
</evidence>
<gene>
    <name evidence="6" type="primary">sigA</name>
    <name evidence="11" type="ORF">Nkreftii_003665</name>
</gene>
<evidence type="ECO:0000313" key="11">
    <source>
        <dbReference type="EMBL" id="QPD05891.1"/>
    </source>
</evidence>
<dbReference type="HAMAP" id="MF_00963">
    <property type="entry name" value="Sigma70_RpoD_SigA"/>
    <property type="match status" value="1"/>
</dbReference>
<dbReference type="Gene3D" id="1.10.220.120">
    <property type="entry name" value="Sigma-70 factor, region 1.1"/>
    <property type="match status" value="1"/>
</dbReference>
<dbReference type="CDD" id="cd06171">
    <property type="entry name" value="Sigma70_r4"/>
    <property type="match status" value="1"/>
</dbReference>
<dbReference type="InterPro" id="IPR007630">
    <property type="entry name" value="RNA_pol_sigma70_r4"/>
</dbReference>
<dbReference type="Gene3D" id="1.10.10.10">
    <property type="entry name" value="Winged helix-like DNA-binding domain superfamily/Winged helix DNA-binding domain"/>
    <property type="match status" value="2"/>
</dbReference>
<evidence type="ECO:0000256" key="3">
    <source>
        <dbReference type="ARBA" id="ARBA00023082"/>
    </source>
</evidence>
<dbReference type="Pfam" id="PF00140">
    <property type="entry name" value="Sigma70_r1_2"/>
    <property type="match status" value="1"/>
</dbReference>
<feature type="coiled-coil region" evidence="7">
    <location>
        <begin position="256"/>
        <end position="283"/>
    </location>
</feature>
<dbReference type="Pfam" id="PF04545">
    <property type="entry name" value="Sigma70_r4"/>
    <property type="match status" value="1"/>
</dbReference>
<dbReference type="Pfam" id="PF04542">
    <property type="entry name" value="Sigma70_r2"/>
    <property type="match status" value="1"/>
</dbReference>
<feature type="region of interest" description="Sigma-70 factor domain-4" evidence="6">
    <location>
        <begin position="537"/>
        <end position="590"/>
    </location>
</feature>
<keyword evidence="1 6" id="KW-0963">Cytoplasm</keyword>
<organism evidence="11 12">
    <name type="scientific">Candidatus Nitrospira kreftii</name>
    <dbReference type="NCBI Taxonomy" id="2652173"/>
    <lineage>
        <taxon>Bacteria</taxon>
        <taxon>Pseudomonadati</taxon>
        <taxon>Nitrospirota</taxon>
        <taxon>Nitrospiria</taxon>
        <taxon>Nitrospirales</taxon>
        <taxon>Nitrospiraceae</taxon>
        <taxon>Nitrospira</taxon>
    </lineage>
</organism>
<feature type="domain" description="RNA polymerase sigma-70" evidence="10">
    <location>
        <begin position="562"/>
        <end position="588"/>
    </location>
</feature>
<evidence type="ECO:0000256" key="1">
    <source>
        <dbReference type="ARBA" id="ARBA00022490"/>
    </source>
</evidence>
<reference evidence="11 12" key="1">
    <citation type="journal article" date="2020" name="ISME J.">
        <title>Enrichment and physiological characterization of a novel comammox Nitrospira indicates ammonium inhibition of complete nitrification.</title>
        <authorList>
            <person name="Sakoula D."/>
            <person name="Koch H."/>
            <person name="Frank J."/>
            <person name="Jetten M.S.M."/>
            <person name="van Kessel M.A.H.J."/>
            <person name="Lucker S."/>
        </authorList>
    </citation>
    <scope>NUCLEOTIDE SEQUENCE [LARGE SCALE GENOMIC DNA]</scope>
    <source>
        <strain evidence="11">Comreactor17</strain>
    </source>
</reference>
<dbReference type="InterPro" id="IPR036388">
    <property type="entry name" value="WH-like_DNA-bd_sf"/>
</dbReference>
<dbReference type="Pfam" id="PF04539">
    <property type="entry name" value="Sigma70_r3"/>
    <property type="match status" value="1"/>
</dbReference>
<dbReference type="GO" id="GO:0005737">
    <property type="term" value="C:cytoplasm"/>
    <property type="evidence" value="ECO:0007669"/>
    <property type="project" value="UniProtKB-SubCell"/>
</dbReference>
<name>A0A7S8FHF6_9BACT</name>
<keyword evidence="3 6" id="KW-0731">Sigma factor</keyword>